<feature type="compositionally biased region" description="Basic residues" evidence="1">
    <location>
        <begin position="1"/>
        <end position="11"/>
    </location>
</feature>
<gene>
    <name evidence="2" type="ORF">TTRE_0000113101</name>
</gene>
<keyword evidence="3" id="KW-1185">Reference proteome</keyword>
<feature type="region of interest" description="Disordered" evidence="1">
    <location>
        <begin position="1"/>
        <end position="23"/>
    </location>
</feature>
<reference evidence="2" key="1">
    <citation type="submission" date="2014-01" db="EMBL/GenBank/DDBJ databases">
        <authorList>
            <person name="Aslett M."/>
        </authorList>
    </citation>
    <scope>NUCLEOTIDE SEQUENCE</scope>
</reference>
<accession>A0A077YYQ6</accession>
<evidence type="ECO:0000313" key="3">
    <source>
        <dbReference type="Proteomes" id="UP000030665"/>
    </source>
</evidence>
<evidence type="ECO:0000313" key="2">
    <source>
        <dbReference type="EMBL" id="CDW52869.1"/>
    </source>
</evidence>
<dbReference type="AlphaFoldDB" id="A0A077YYQ6"/>
<feature type="region of interest" description="Disordered" evidence="1">
    <location>
        <begin position="46"/>
        <end position="76"/>
    </location>
</feature>
<dbReference type="EMBL" id="HG805833">
    <property type="protein sequence ID" value="CDW52869.1"/>
    <property type="molecule type" value="Genomic_DNA"/>
</dbReference>
<evidence type="ECO:0000256" key="1">
    <source>
        <dbReference type="SAM" id="MobiDB-lite"/>
    </source>
</evidence>
<protein>
    <submittedName>
        <fullName evidence="2">Putative Zn(II)2Cys6 transcription factor (Eurofu ng)</fullName>
    </submittedName>
</protein>
<proteinExistence type="predicted"/>
<organism evidence="2 3">
    <name type="scientific">Trichuris trichiura</name>
    <name type="common">Whipworm</name>
    <name type="synonym">Trichocephalus trichiurus</name>
    <dbReference type="NCBI Taxonomy" id="36087"/>
    <lineage>
        <taxon>Eukaryota</taxon>
        <taxon>Metazoa</taxon>
        <taxon>Ecdysozoa</taxon>
        <taxon>Nematoda</taxon>
        <taxon>Enoplea</taxon>
        <taxon>Dorylaimia</taxon>
        <taxon>Trichinellida</taxon>
        <taxon>Trichuridae</taxon>
        <taxon>Trichuris</taxon>
    </lineage>
</organism>
<sequence>MPTKSGRKCLVHQRDGPPTKGVASGCNMGKSGFYIKQCSCRRRTSLFQPDSSAEDSSTGDPDDRATPAYRNNRRHSRLETYGRLIVCQDGPGTSATSPSLIGPKCIVWT</sequence>
<dbReference type="Proteomes" id="UP000030665">
    <property type="component" value="Unassembled WGS sequence"/>
</dbReference>
<reference evidence="2" key="2">
    <citation type="submission" date="2014-03" db="EMBL/GenBank/DDBJ databases">
        <title>The whipworm genome and dual-species transcriptomics of an intimate host-pathogen interaction.</title>
        <authorList>
            <person name="Foth B.J."/>
            <person name="Tsai I.J."/>
            <person name="Reid A.J."/>
            <person name="Bancroft A.J."/>
            <person name="Nichol S."/>
            <person name="Tracey A."/>
            <person name="Holroyd N."/>
            <person name="Cotton J.A."/>
            <person name="Stanley E.J."/>
            <person name="Zarowiecki M."/>
            <person name="Liu J.Z."/>
            <person name="Huckvale T."/>
            <person name="Cooper P.J."/>
            <person name="Grencis R.K."/>
            <person name="Berriman M."/>
        </authorList>
    </citation>
    <scope>NUCLEOTIDE SEQUENCE [LARGE SCALE GENOMIC DNA]</scope>
</reference>
<feature type="compositionally biased region" description="Polar residues" evidence="1">
    <location>
        <begin position="46"/>
        <end position="59"/>
    </location>
</feature>
<name>A0A077YYQ6_TRITR</name>